<dbReference type="AlphaFoldDB" id="A0A9P1GLJ6"/>
<keyword evidence="3" id="KW-1185">Reference proteome</keyword>
<evidence type="ECO:0000313" key="2">
    <source>
        <dbReference type="EMBL" id="CAL1169032.1"/>
    </source>
</evidence>
<comment type="caution">
    <text evidence="1">The sequence shown here is derived from an EMBL/GenBank/DDBJ whole genome shotgun (WGS) entry which is preliminary data.</text>
</comment>
<dbReference type="EMBL" id="CAMXCT020006542">
    <property type="protein sequence ID" value="CAL1169032.1"/>
    <property type="molecule type" value="Genomic_DNA"/>
</dbReference>
<dbReference type="Proteomes" id="UP001152797">
    <property type="component" value="Unassembled WGS sequence"/>
</dbReference>
<evidence type="ECO:0000313" key="3">
    <source>
        <dbReference type="Proteomes" id="UP001152797"/>
    </source>
</evidence>
<reference evidence="2" key="2">
    <citation type="submission" date="2024-04" db="EMBL/GenBank/DDBJ databases">
        <authorList>
            <person name="Chen Y."/>
            <person name="Shah S."/>
            <person name="Dougan E. K."/>
            <person name="Thang M."/>
            <person name="Chan C."/>
        </authorList>
    </citation>
    <scope>NUCLEOTIDE SEQUENCE [LARGE SCALE GENOMIC DNA]</scope>
</reference>
<dbReference type="EMBL" id="CAMXCT010006542">
    <property type="protein sequence ID" value="CAI4015657.1"/>
    <property type="molecule type" value="Genomic_DNA"/>
</dbReference>
<gene>
    <name evidence="1" type="ORF">C1SCF055_LOCUS40475</name>
</gene>
<reference evidence="1" key="1">
    <citation type="submission" date="2022-10" db="EMBL/GenBank/DDBJ databases">
        <authorList>
            <person name="Chen Y."/>
            <person name="Dougan E. K."/>
            <person name="Chan C."/>
            <person name="Rhodes N."/>
            <person name="Thang M."/>
        </authorList>
    </citation>
    <scope>NUCLEOTIDE SEQUENCE</scope>
</reference>
<protein>
    <submittedName>
        <fullName evidence="1">Uncharacterized protein</fullName>
    </submittedName>
</protein>
<dbReference type="EMBL" id="CAMXCT030006542">
    <property type="protein sequence ID" value="CAL4802969.1"/>
    <property type="molecule type" value="Genomic_DNA"/>
</dbReference>
<name>A0A9P1GLJ6_9DINO</name>
<accession>A0A9P1GLJ6</accession>
<dbReference type="OrthoDB" id="442625at2759"/>
<sequence>MNLRLDPEHITLKSGGLKIFCFAWTTWKPQDVALLQEVRHAFKQCDSYRIFSDRQPFAGQEADVVAVHVSQQHKGREDEKWLYHRNMAGLMPSWSHLLQEDVSANYDWLVNVEFDHFLLTQKLRRSIASYMLLLQQGHPEQRQAAKGPLMLMFGNAFLFNRMMVSEMKRQWPRLGETAPSGHEASGCPTFMQDRFEWPLACSQDIAYPNLVAVMNPQVPAYGSSGCGQKPEDFPLTCFELERQPVQELGLDQLGLVRTLAESFSNRSGSSWSAVLRTAQDVPLFHHLSDPNARKLARELLE</sequence>
<evidence type="ECO:0000313" key="1">
    <source>
        <dbReference type="EMBL" id="CAI4015657.1"/>
    </source>
</evidence>
<organism evidence="1">
    <name type="scientific">Cladocopium goreaui</name>
    <dbReference type="NCBI Taxonomy" id="2562237"/>
    <lineage>
        <taxon>Eukaryota</taxon>
        <taxon>Sar</taxon>
        <taxon>Alveolata</taxon>
        <taxon>Dinophyceae</taxon>
        <taxon>Suessiales</taxon>
        <taxon>Symbiodiniaceae</taxon>
        <taxon>Cladocopium</taxon>
    </lineage>
</organism>
<proteinExistence type="predicted"/>